<comment type="caution">
    <text evidence="1">The sequence shown here is derived from an EMBL/GenBank/DDBJ whole genome shotgun (WGS) entry which is preliminary data.</text>
</comment>
<keyword evidence="2" id="KW-1185">Reference proteome</keyword>
<evidence type="ECO:0000313" key="1">
    <source>
        <dbReference type="EMBL" id="CAI6318652.1"/>
    </source>
</evidence>
<organism evidence="1 2">
    <name type="scientific">Periconia digitata</name>
    <dbReference type="NCBI Taxonomy" id="1303443"/>
    <lineage>
        <taxon>Eukaryota</taxon>
        <taxon>Fungi</taxon>
        <taxon>Dikarya</taxon>
        <taxon>Ascomycota</taxon>
        <taxon>Pezizomycotina</taxon>
        <taxon>Dothideomycetes</taxon>
        <taxon>Pleosporomycetidae</taxon>
        <taxon>Pleosporales</taxon>
        <taxon>Massarineae</taxon>
        <taxon>Periconiaceae</taxon>
        <taxon>Periconia</taxon>
    </lineage>
</organism>
<proteinExistence type="predicted"/>
<evidence type="ECO:0000313" key="2">
    <source>
        <dbReference type="Proteomes" id="UP001152607"/>
    </source>
</evidence>
<gene>
    <name evidence="1" type="ORF">PDIGIT_LOCUS3507</name>
</gene>
<sequence>MMISCSLFHLFPLGRSSLRCKNAKQKAGCPESPIYARIQNINIISEFDKTMLFDSLVLLPLTCLQAGTTATTRVSCLIIYKHMTYPFVFSLCFSLLPKHQQFLFFANPLQTPYFPPESMSVSLFVCSCSEIGDRESSTRRENGGLGLTIPC</sequence>
<name>A0A9W4U710_9PLEO</name>
<accession>A0A9W4U710</accession>
<protein>
    <submittedName>
        <fullName evidence="1">Uncharacterized protein</fullName>
    </submittedName>
</protein>
<reference evidence="1" key="1">
    <citation type="submission" date="2023-01" db="EMBL/GenBank/DDBJ databases">
        <authorList>
            <person name="Van Ghelder C."/>
            <person name="Rancurel C."/>
        </authorList>
    </citation>
    <scope>NUCLEOTIDE SEQUENCE</scope>
    <source>
        <strain evidence="1">CNCM I-4278</strain>
    </source>
</reference>
<dbReference type="EMBL" id="CAOQHR010000002">
    <property type="protein sequence ID" value="CAI6318652.1"/>
    <property type="molecule type" value="Genomic_DNA"/>
</dbReference>
<dbReference type="AlphaFoldDB" id="A0A9W4U710"/>
<dbReference type="Proteomes" id="UP001152607">
    <property type="component" value="Unassembled WGS sequence"/>
</dbReference>